<dbReference type="AlphaFoldDB" id="A0A381TR49"/>
<sequence length="27" mass="3111">MPNIKSGIFIMPFHPPDKELAQCHDED</sequence>
<proteinExistence type="predicted"/>
<reference evidence="1" key="1">
    <citation type="submission" date="2018-05" db="EMBL/GenBank/DDBJ databases">
        <authorList>
            <person name="Lanie J.A."/>
            <person name="Ng W.-L."/>
            <person name="Kazmierczak K.M."/>
            <person name="Andrzejewski T.M."/>
            <person name="Davidsen T.M."/>
            <person name="Wayne K.J."/>
            <person name="Tettelin H."/>
            <person name="Glass J.I."/>
            <person name="Rusch D."/>
            <person name="Podicherti R."/>
            <person name="Tsui H.-C.T."/>
            <person name="Winkler M.E."/>
        </authorList>
    </citation>
    <scope>NUCLEOTIDE SEQUENCE</scope>
</reference>
<evidence type="ECO:0000313" key="1">
    <source>
        <dbReference type="EMBL" id="SVA16543.1"/>
    </source>
</evidence>
<name>A0A381TR49_9ZZZZ</name>
<dbReference type="EMBL" id="UINC01004743">
    <property type="protein sequence ID" value="SVA16543.1"/>
    <property type="molecule type" value="Genomic_DNA"/>
</dbReference>
<feature type="non-terminal residue" evidence="1">
    <location>
        <position position="27"/>
    </location>
</feature>
<protein>
    <submittedName>
        <fullName evidence="1">Uncharacterized protein</fullName>
    </submittedName>
</protein>
<organism evidence="1">
    <name type="scientific">marine metagenome</name>
    <dbReference type="NCBI Taxonomy" id="408172"/>
    <lineage>
        <taxon>unclassified sequences</taxon>
        <taxon>metagenomes</taxon>
        <taxon>ecological metagenomes</taxon>
    </lineage>
</organism>
<accession>A0A381TR49</accession>
<gene>
    <name evidence="1" type="ORF">METZ01_LOCUS69397</name>
</gene>